<dbReference type="InterPro" id="IPR002921">
    <property type="entry name" value="Fungal_lipase-type"/>
</dbReference>
<evidence type="ECO:0000256" key="10">
    <source>
        <dbReference type="ARBA" id="ARBA00022963"/>
    </source>
</evidence>
<evidence type="ECO:0000256" key="17">
    <source>
        <dbReference type="ARBA" id="ARBA00024663"/>
    </source>
</evidence>
<dbReference type="EMBL" id="SDEE01000148">
    <property type="protein sequence ID" value="RXW20466.1"/>
    <property type="molecule type" value="Genomic_DNA"/>
</dbReference>
<reference evidence="21 22" key="1">
    <citation type="submission" date="2019-01" db="EMBL/GenBank/DDBJ databases">
        <title>Draft genome sequence of Psathyrella aberdarensis IHI B618.</title>
        <authorList>
            <person name="Buettner E."/>
            <person name="Kellner H."/>
        </authorList>
    </citation>
    <scope>NUCLEOTIDE SEQUENCE [LARGE SCALE GENOMIC DNA]</scope>
    <source>
        <strain evidence="21 22">IHI B618</strain>
    </source>
</reference>
<evidence type="ECO:0000256" key="4">
    <source>
        <dbReference type="ARBA" id="ARBA00010701"/>
    </source>
</evidence>
<keyword evidence="12" id="KW-1133">Transmembrane helix</keyword>
<dbReference type="Gene3D" id="3.40.50.1820">
    <property type="entry name" value="alpha/beta hydrolase"/>
    <property type="match status" value="1"/>
</dbReference>
<evidence type="ECO:0000313" key="22">
    <source>
        <dbReference type="Proteomes" id="UP000290288"/>
    </source>
</evidence>
<evidence type="ECO:0000313" key="21">
    <source>
        <dbReference type="EMBL" id="RXW20466.1"/>
    </source>
</evidence>
<dbReference type="STRING" id="2316362.A0A4Q2DMA3"/>
<feature type="compositionally biased region" description="Acidic residues" evidence="19">
    <location>
        <begin position="598"/>
        <end position="615"/>
    </location>
</feature>
<dbReference type="CDD" id="cd00519">
    <property type="entry name" value="Lipase_3"/>
    <property type="match status" value="1"/>
</dbReference>
<evidence type="ECO:0000259" key="20">
    <source>
        <dbReference type="Pfam" id="PF01764"/>
    </source>
</evidence>
<comment type="subcellular location">
    <subcellularLocation>
        <location evidence="3">Endosome</location>
        <location evidence="3">Multivesicular body membrane</location>
        <topology evidence="3">Single-pass type II membrane protein</topology>
    </subcellularLocation>
    <subcellularLocation>
        <location evidence="2">Prevacuolar compartment membrane</location>
        <topology evidence="2">Single-pass type II membrane protein</topology>
    </subcellularLocation>
</comment>
<dbReference type="Pfam" id="PF01764">
    <property type="entry name" value="Lipase_3"/>
    <property type="match status" value="1"/>
</dbReference>
<comment type="catalytic activity">
    <reaction evidence="1">
        <text>a triacylglycerol + H2O = a diacylglycerol + a fatty acid + H(+)</text>
        <dbReference type="Rhea" id="RHEA:12044"/>
        <dbReference type="ChEBI" id="CHEBI:15377"/>
        <dbReference type="ChEBI" id="CHEBI:15378"/>
        <dbReference type="ChEBI" id="CHEBI:17855"/>
        <dbReference type="ChEBI" id="CHEBI:18035"/>
        <dbReference type="ChEBI" id="CHEBI:28868"/>
        <dbReference type="EC" id="3.1.1.3"/>
    </reaction>
</comment>
<dbReference type="OrthoDB" id="58570at2759"/>
<evidence type="ECO:0000256" key="7">
    <source>
        <dbReference type="ARBA" id="ARBA00022692"/>
    </source>
</evidence>
<evidence type="ECO:0000256" key="16">
    <source>
        <dbReference type="ARBA" id="ARBA00023180"/>
    </source>
</evidence>
<dbReference type="PANTHER" id="PTHR47175">
    <property type="entry name" value="LIPASE ATG15-RELATED"/>
    <property type="match status" value="1"/>
</dbReference>
<evidence type="ECO:0000256" key="1">
    <source>
        <dbReference type="ARBA" id="ARBA00001024"/>
    </source>
</evidence>
<evidence type="ECO:0000256" key="18">
    <source>
        <dbReference type="ARBA" id="ARBA00029828"/>
    </source>
</evidence>
<accession>A0A4Q2DMA3</accession>
<keyword evidence="13" id="KW-0072">Autophagy</keyword>
<dbReference type="AlphaFoldDB" id="A0A4Q2DMA3"/>
<keyword evidence="8" id="KW-0967">Endosome</keyword>
<keyword evidence="15" id="KW-0472">Membrane</keyword>
<dbReference type="GO" id="GO:0004620">
    <property type="term" value="F:phospholipase activity"/>
    <property type="evidence" value="ECO:0007669"/>
    <property type="project" value="TreeGrafter"/>
</dbReference>
<keyword evidence="7" id="KW-0812">Transmembrane</keyword>
<keyword evidence="9" id="KW-0378">Hydrolase</keyword>
<dbReference type="GO" id="GO:0034727">
    <property type="term" value="P:piecemeal microautophagy of the nucleus"/>
    <property type="evidence" value="ECO:0007669"/>
    <property type="project" value="TreeGrafter"/>
</dbReference>
<name>A0A4Q2DMA3_9AGAR</name>
<comment type="similarity">
    <text evidence="4">Belongs to the AB hydrolase superfamily. Lipase family.</text>
</comment>
<dbReference type="InterPro" id="IPR029058">
    <property type="entry name" value="AB_hydrolase_fold"/>
</dbReference>
<organism evidence="21 22">
    <name type="scientific">Candolleomyces aberdarensis</name>
    <dbReference type="NCBI Taxonomy" id="2316362"/>
    <lineage>
        <taxon>Eukaryota</taxon>
        <taxon>Fungi</taxon>
        <taxon>Dikarya</taxon>
        <taxon>Basidiomycota</taxon>
        <taxon>Agaricomycotina</taxon>
        <taxon>Agaricomycetes</taxon>
        <taxon>Agaricomycetidae</taxon>
        <taxon>Agaricales</taxon>
        <taxon>Agaricineae</taxon>
        <taxon>Psathyrellaceae</taxon>
        <taxon>Candolleomyces</taxon>
    </lineage>
</organism>
<evidence type="ECO:0000256" key="6">
    <source>
        <dbReference type="ARBA" id="ARBA00013279"/>
    </source>
</evidence>
<feature type="domain" description="Fungal lipase-type" evidence="20">
    <location>
        <begin position="353"/>
        <end position="430"/>
    </location>
</feature>
<dbReference type="PANTHER" id="PTHR47175:SF2">
    <property type="entry name" value="LIPASE ATG15-RELATED"/>
    <property type="match status" value="1"/>
</dbReference>
<dbReference type="GO" id="GO:0006660">
    <property type="term" value="P:phosphatidylserine catabolic process"/>
    <property type="evidence" value="ECO:0007669"/>
    <property type="project" value="TreeGrafter"/>
</dbReference>
<dbReference type="EC" id="3.1.1.3" evidence="6"/>
<keyword evidence="16" id="KW-0325">Glycoprotein</keyword>
<gene>
    <name evidence="21" type="ORF">EST38_g5389</name>
</gene>
<proteinExistence type="inferred from homology"/>
<feature type="compositionally biased region" description="Basic and acidic residues" evidence="19">
    <location>
        <begin position="662"/>
        <end position="684"/>
    </location>
</feature>
<keyword evidence="22" id="KW-1185">Reference proteome</keyword>
<evidence type="ECO:0000256" key="3">
    <source>
        <dbReference type="ARBA" id="ARBA00004343"/>
    </source>
</evidence>
<evidence type="ECO:0000256" key="11">
    <source>
        <dbReference type="ARBA" id="ARBA00022968"/>
    </source>
</evidence>
<comment type="function">
    <text evidence="17">Lipase which is essential for lysis of subvacuolar cytoplasm to vacuole targeted bodies and intravacuolar autophagic bodies. Involved in the lysis of intravacuolar multivesicular body (MVB) vesicles. The intravacuolar membrane disintegration by ATG15 is critical to life span extension.</text>
</comment>
<comment type="subunit">
    <text evidence="5">Binds to both phosphatidylinositol (PI) and phosphatidylinositol 3,5-bisphosphate (PIP2).</text>
</comment>
<evidence type="ECO:0000256" key="19">
    <source>
        <dbReference type="SAM" id="MobiDB-lite"/>
    </source>
</evidence>
<evidence type="ECO:0000256" key="9">
    <source>
        <dbReference type="ARBA" id="ARBA00022801"/>
    </source>
</evidence>
<dbReference type="GO" id="GO:0034496">
    <property type="term" value="P:multivesicular body membrane disassembly"/>
    <property type="evidence" value="ECO:0007669"/>
    <property type="project" value="TreeGrafter"/>
</dbReference>
<evidence type="ECO:0000256" key="13">
    <source>
        <dbReference type="ARBA" id="ARBA00023006"/>
    </source>
</evidence>
<dbReference type="GO" id="GO:0004806">
    <property type="term" value="F:triacylglycerol lipase activity"/>
    <property type="evidence" value="ECO:0007669"/>
    <property type="project" value="UniProtKB-EC"/>
</dbReference>
<dbReference type="SUPFAM" id="SSF53474">
    <property type="entry name" value="alpha/beta-Hydrolases"/>
    <property type="match status" value="1"/>
</dbReference>
<evidence type="ECO:0000256" key="2">
    <source>
        <dbReference type="ARBA" id="ARBA00004270"/>
    </source>
</evidence>
<evidence type="ECO:0000256" key="14">
    <source>
        <dbReference type="ARBA" id="ARBA00023098"/>
    </source>
</evidence>
<sequence length="722" mass="79373">MKIENSANSAMNDSLSKLDPRLGLPYMQLVLRFVKSMEKTHKPAAMPYVAEVMMDERQAIILLCSISTHPREKAVWHEMLKHSEARIYKFLARAKEANNTVAIDYVVAKFHEDRQLQLKDGVGKTFREQSSSPAQQVLRPAVNYLDASGLPPDEPMFLALPSGLILLLQALFISVPSPCVASASSAPLNAGIGRAVDYAPYTGSNSGRATAFGTIGKIQTTPTVVYKPRSLEFLHKTRLRSLQHSECQAQAANGTQRLEWDAVQVQGPHVGDRHTLAQLARMAGNAYALPGQKNWYEVDSAWNTSFPFGWEEGEGFRGHVFISSDNNTVVLSIKGTTLTGPTSQLDKYNDNLLFSCCCARHAWVLKTVCNCFSNGWHCDNQCLSDALIEDSLFYSVGTKLIDDLLRIYPDANVWLVGHSLGGALASLLGATYGLPAVAFESPGERLAAQRLHLPLPPIDNDTDPTSPDTPPSDSVTGLISPFLESIVNTFNTVFQVQLPTPRVPRTPPGPRPETPLASWITHVYHTADPIPFGTCSGLYSACASAGYALETKCHLGKSIILDTVNRKRWLVDVRKHVIKEVVKLLDMPKEGEAGGVDWGDESGDNDDDDGGDEDPEPCKDWDDWCLQQRQSGVASPSKFGYGLLSRLQVNWWGWGPGRGGKKKGDDKKKKGGDGEDGDGKKEISNRVPRPVIEVDCVDCYRWEFGSFRDEEKDDPTTENASL</sequence>
<dbReference type="GO" id="GO:0032585">
    <property type="term" value="C:multivesicular body membrane"/>
    <property type="evidence" value="ECO:0007669"/>
    <property type="project" value="UniProtKB-SubCell"/>
</dbReference>
<keyword evidence="14" id="KW-0443">Lipid metabolism</keyword>
<feature type="region of interest" description="Disordered" evidence="19">
    <location>
        <begin position="655"/>
        <end position="687"/>
    </location>
</feature>
<dbReference type="GO" id="GO:0005775">
    <property type="term" value="C:vacuolar lumen"/>
    <property type="evidence" value="ECO:0007669"/>
    <property type="project" value="TreeGrafter"/>
</dbReference>
<evidence type="ECO:0000256" key="12">
    <source>
        <dbReference type="ARBA" id="ARBA00022989"/>
    </source>
</evidence>
<protein>
    <recommendedName>
        <fullName evidence="6">triacylglycerol lipase</fullName>
        <ecNumber evidence="6">3.1.1.3</ecNumber>
    </recommendedName>
    <alternativeName>
        <fullName evidence="18">Autophagy-related protein 15</fullName>
    </alternativeName>
</protein>
<comment type="caution">
    <text evidence="21">The sequence shown here is derived from an EMBL/GenBank/DDBJ whole genome shotgun (WGS) entry which is preliminary data.</text>
</comment>
<keyword evidence="10" id="KW-0442">Lipid degradation</keyword>
<feature type="region of interest" description="Disordered" evidence="19">
    <location>
        <begin position="590"/>
        <end position="621"/>
    </location>
</feature>
<dbReference type="Proteomes" id="UP000290288">
    <property type="component" value="Unassembled WGS sequence"/>
</dbReference>
<dbReference type="InterPro" id="IPR050805">
    <property type="entry name" value="ATG15_Lipase"/>
</dbReference>
<dbReference type="GO" id="GO:0046461">
    <property type="term" value="P:neutral lipid catabolic process"/>
    <property type="evidence" value="ECO:0007669"/>
    <property type="project" value="TreeGrafter"/>
</dbReference>
<keyword evidence="11" id="KW-0735">Signal-anchor</keyword>
<evidence type="ECO:0000256" key="15">
    <source>
        <dbReference type="ARBA" id="ARBA00023136"/>
    </source>
</evidence>
<evidence type="ECO:0000256" key="8">
    <source>
        <dbReference type="ARBA" id="ARBA00022753"/>
    </source>
</evidence>
<evidence type="ECO:0000256" key="5">
    <source>
        <dbReference type="ARBA" id="ARBA00011137"/>
    </source>
</evidence>